<keyword evidence="1" id="KW-0812">Transmembrane</keyword>
<proteinExistence type="predicted"/>
<dbReference type="RefSeq" id="WP_075138575.1">
    <property type="nucleotide sequence ID" value="NZ_MSIF01000048.1"/>
</dbReference>
<gene>
    <name evidence="2" type="ORF">BLA60_41360</name>
</gene>
<dbReference type="Proteomes" id="UP000185696">
    <property type="component" value="Unassembled WGS sequence"/>
</dbReference>
<protein>
    <submittedName>
        <fullName evidence="2">Uncharacterized protein</fullName>
    </submittedName>
</protein>
<dbReference type="EMBL" id="MSIF01000048">
    <property type="protein sequence ID" value="OLF04323.1"/>
    <property type="molecule type" value="Genomic_DNA"/>
</dbReference>
<reference evidence="2 3" key="1">
    <citation type="submission" date="2016-12" db="EMBL/GenBank/DDBJ databases">
        <title>The draft genome sequence of Actinophytocola xinjiangensis.</title>
        <authorList>
            <person name="Wang W."/>
            <person name="Yuan L."/>
        </authorList>
    </citation>
    <scope>NUCLEOTIDE SEQUENCE [LARGE SCALE GENOMIC DNA]</scope>
    <source>
        <strain evidence="2 3">CGMCC 4.4663</strain>
    </source>
</reference>
<name>A0A7Z0WDB5_9PSEU</name>
<accession>A0A7Z0WDB5</accession>
<organism evidence="2 3">
    <name type="scientific">Actinophytocola xinjiangensis</name>
    <dbReference type="NCBI Taxonomy" id="485602"/>
    <lineage>
        <taxon>Bacteria</taxon>
        <taxon>Bacillati</taxon>
        <taxon>Actinomycetota</taxon>
        <taxon>Actinomycetes</taxon>
        <taxon>Pseudonocardiales</taxon>
        <taxon>Pseudonocardiaceae</taxon>
    </lineage>
</organism>
<keyword evidence="1" id="KW-1133">Transmembrane helix</keyword>
<keyword evidence="1" id="KW-0472">Membrane</keyword>
<sequence>MKAGVGAPGRAQIPERTFRTDGWRVYPLTTGAILIFFILYATVRIFMNQWYWAPEEHYLTPLYSPCLSTSCVPGSSHFGQPMGEIPAFLPMAFITFVILAGFRGTCYYYRKAGYRSLFMAPAACAVPEPHKKYTGESKFPLVILNAHRYFFYGALVFACINIYDAVLSFHGKDGGIGMGVGTVIILINVAMLLAYTLSCHACRHIVGGRLKNFSKHPLRYRYWTFVSKLNVRHGQFAMISLVTVILTDAYIMAVAAGWITDLRIFN</sequence>
<feature type="transmembrane region" description="Helical" evidence="1">
    <location>
        <begin position="175"/>
        <end position="195"/>
    </location>
</feature>
<keyword evidence="3" id="KW-1185">Reference proteome</keyword>
<feature type="transmembrane region" description="Helical" evidence="1">
    <location>
        <begin position="25"/>
        <end position="47"/>
    </location>
</feature>
<dbReference type="OrthoDB" id="9799243at2"/>
<feature type="transmembrane region" description="Helical" evidence="1">
    <location>
        <begin position="236"/>
        <end position="259"/>
    </location>
</feature>
<evidence type="ECO:0000313" key="3">
    <source>
        <dbReference type="Proteomes" id="UP000185696"/>
    </source>
</evidence>
<evidence type="ECO:0000313" key="2">
    <source>
        <dbReference type="EMBL" id="OLF04323.1"/>
    </source>
</evidence>
<comment type="caution">
    <text evidence="2">The sequence shown here is derived from an EMBL/GenBank/DDBJ whole genome shotgun (WGS) entry which is preliminary data.</text>
</comment>
<feature type="transmembrane region" description="Helical" evidence="1">
    <location>
        <begin position="87"/>
        <end position="109"/>
    </location>
</feature>
<evidence type="ECO:0000256" key="1">
    <source>
        <dbReference type="SAM" id="Phobius"/>
    </source>
</evidence>
<feature type="transmembrane region" description="Helical" evidence="1">
    <location>
        <begin position="149"/>
        <end position="169"/>
    </location>
</feature>
<dbReference type="AlphaFoldDB" id="A0A7Z0WDB5"/>